<accession>A0ABY7VQB3</accession>
<evidence type="ECO:0000313" key="2">
    <source>
        <dbReference type="EMBL" id="WDE95504.1"/>
    </source>
</evidence>
<protein>
    <submittedName>
        <fullName evidence="2">Condensation domain-containing protein</fullName>
    </submittedName>
</protein>
<feature type="domain" description="Condensation" evidence="1">
    <location>
        <begin position="25"/>
        <end position="425"/>
    </location>
</feature>
<evidence type="ECO:0000313" key="3">
    <source>
        <dbReference type="Proteomes" id="UP001214250"/>
    </source>
</evidence>
<dbReference type="EMBL" id="CP117811">
    <property type="protein sequence ID" value="WDE95504.1"/>
    <property type="molecule type" value="Genomic_DNA"/>
</dbReference>
<dbReference type="PANTHER" id="PTHR28037:SF1">
    <property type="entry name" value="ALCOHOL O-ACETYLTRANSFERASE 1-RELATED"/>
    <property type="match status" value="1"/>
</dbReference>
<dbReference type="Proteomes" id="UP001214250">
    <property type="component" value="Chromosome 1"/>
</dbReference>
<sequence>MLRQLSPTEHSWHRVGELDSNNFIVIAELSGALDERQLHDSLVQLIQSQAILSYDLLSKGEKLYFIQGELEDVPLESFSVSNRDERDYLVDQCLNTPIDNCPYWNMKIISIGRFQHSLVLTFNHLLADGRTGIKFFDYLLNTMADSNYQIPKAEPVKSFEHSYSQQKDVMQTLKTYSWGVKNKFARKATIPCAKDKRDKIKRDDIKGRSAYVSRRMDSGQLNKILSFSRLYEASFTSTLSTVFLSTIAKKYELSKPIHSLVAVDTRPYAKDSDYSALNYAVGTIEVGTKFSKSTKLSTVTKQFKDEFREKCTPIQFAFDKFTRSLALKKFPQPEEFLQAFQENQNAVGLVTNIGVTGLKNQYGGLKVQHCYHIPASHLIDKPFYCLASSTHNNELILNLTYPAHLIDRKDADALLDEIVETLQDLHQEVS</sequence>
<dbReference type="PANTHER" id="PTHR28037">
    <property type="entry name" value="ALCOHOL O-ACETYLTRANSFERASE 1-RELATED"/>
    <property type="match status" value="1"/>
</dbReference>
<dbReference type="Gene3D" id="3.30.559.10">
    <property type="entry name" value="Chloramphenicol acetyltransferase-like domain"/>
    <property type="match status" value="1"/>
</dbReference>
<dbReference type="SUPFAM" id="SSF52777">
    <property type="entry name" value="CoA-dependent acyltransferases"/>
    <property type="match status" value="2"/>
</dbReference>
<proteinExistence type="predicted"/>
<dbReference type="Pfam" id="PF00668">
    <property type="entry name" value="Condensation"/>
    <property type="match status" value="1"/>
</dbReference>
<dbReference type="RefSeq" id="WP_274149114.1">
    <property type="nucleotide sequence ID" value="NZ_CP117811.1"/>
</dbReference>
<dbReference type="Gene3D" id="3.30.559.30">
    <property type="entry name" value="Nonribosomal peptide synthetase, condensation domain"/>
    <property type="match status" value="1"/>
</dbReference>
<gene>
    <name evidence="2" type="ORF">PQO03_07205</name>
</gene>
<dbReference type="InterPro" id="IPR001242">
    <property type="entry name" value="Condensation_dom"/>
</dbReference>
<reference evidence="2 3" key="1">
    <citation type="submission" date="2023-02" db="EMBL/GenBank/DDBJ databases">
        <title>Genome sequence of Lentisphaera profundi SAORIC-696.</title>
        <authorList>
            <person name="Kim e."/>
            <person name="Cho J.-C."/>
            <person name="Choi A."/>
            <person name="Kang I."/>
        </authorList>
    </citation>
    <scope>NUCLEOTIDE SEQUENCE [LARGE SCALE GENOMIC DNA]</scope>
    <source>
        <strain evidence="2 3">SAORIC-696</strain>
    </source>
</reference>
<keyword evidence="3" id="KW-1185">Reference proteome</keyword>
<evidence type="ECO:0000259" key="1">
    <source>
        <dbReference type="Pfam" id="PF00668"/>
    </source>
</evidence>
<dbReference type="InterPro" id="IPR023213">
    <property type="entry name" value="CAT-like_dom_sf"/>
</dbReference>
<name>A0ABY7VQB3_9BACT</name>
<organism evidence="2 3">
    <name type="scientific">Lentisphaera profundi</name>
    <dbReference type="NCBI Taxonomy" id="1658616"/>
    <lineage>
        <taxon>Bacteria</taxon>
        <taxon>Pseudomonadati</taxon>
        <taxon>Lentisphaerota</taxon>
        <taxon>Lentisphaeria</taxon>
        <taxon>Lentisphaerales</taxon>
        <taxon>Lentisphaeraceae</taxon>
        <taxon>Lentisphaera</taxon>
    </lineage>
</organism>
<dbReference type="InterPro" id="IPR052058">
    <property type="entry name" value="Alcohol_O-acetyltransferase"/>
</dbReference>